<reference evidence="1 2" key="1">
    <citation type="submission" date="2024-03" db="EMBL/GenBank/DDBJ databases">
        <title>Screening, Identification and Application of a Plant Lactobacillus Strain.</title>
        <authorList>
            <person name="Li Y.L."/>
        </authorList>
    </citation>
    <scope>NUCLEOTIDE SEQUENCE [LARGE SCALE GENOMIC DNA]</scope>
    <source>
        <strain evidence="1 2">JDB</strain>
    </source>
</reference>
<keyword evidence="2" id="KW-1185">Reference proteome</keyword>
<name>A0ABU8ZZ29_9PSED</name>
<organism evidence="1 2">
    <name type="scientific">Pseudomonas shirazensis</name>
    <dbReference type="NCBI Taxonomy" id="2745494"/>
    <lineage>
        <taxon>Bacteria</taxon>
        <taxon>Pseudomonadati</taxon>
        <taxon>Pseudomonadota</taxon>
        <taxon>Gammaproteobacteria</taxon>
        <taxon>Pseudomonadales</taxon>
        <taxon>Pseudomonadaceae</taxon>
        <taxon>Pseudomonas</taxon>
    </lineage>
</organism>
<dbReference type="EMBL" id="JBBNAW010000006">
    <property type="protein sequence ID" value="MEK2609539.1"/>
    <property type="molecule type" value="Genomic_DNA"/>
</dbReference>
<dbReference type="Proteomes" id="UP001386972">
    <property type="component" value="Unassembled WGS sequence"/>
</dbReference>
<gene>
    <name evidence="1" type="ORF">WLF18_10555</name>
</gene>
<evidence type="ECO:0000313" key="1">
    <source>
        <dbReference type="EMBL" id="MEK2609539.1"/>
    </source>
</evidence>
<comment type="caution">
    <text evidence="1">The sequence shown here is derived from an EMBL/GenBank/DDBJ whole genome shotgun (WGS) entry which is preliminary data.</text>
</comment>
<sequence length="71" mass="7114">MLSPLDLRSIAAAGGGLTLDAADFRALDLRSIASAGSSTGAALVLKNALALSALDLRSIASSSPGNVHFEF</sequence>
<dbReference type="RefSeq" id="WP_340612252.1">
    <property type="nucleotide sequence ID" value="NZ_JBBNAW010000006.1"/>
</dbReference>
<evidence type="ECO:0000313" key="2">
    <source>
        <dbReference type="Proteomes" id="UP001386972"/>
    </source>
</evidence>
<accession>A0ABU8ZZ29</accession>
<proteinExistence type="predicted"/>
<protein>
    <submittedName>
        <fullName evidence="1">Uncharacterized protein</fullName>
    </submittedName>
</protein>